<evidence type="ECO:0000313" key="1">
    <source>
        <dbReference type="Proteomes" id="UP000515153"/>
    </source>
</evidence>
<dbReference type="KEGG" id="pgri:PgNI_00457"/>
<dbReference type="GeneID" id="41955451"/>
<dbReference type="AlphaFoldDB" id="A0A6P8BFH8"/>
<evidence type="ECO:0000313" key="2">
    <source>
        <dbReference type="RefSeq" id="XP_030985892.1"/>
    </source>
</evidence>
<gene>
    <name evidence="2" type="ORF">PgNI_00457</name>
</gene>
<keyword evidence="1" id="KW-1185">Reference proteome</keyword>
<organism evidence="1 2">
    <name type="scientific">Pyricularia grisea</name>
    <name type="common">Crabgrass-specific blast fungus</name>
    <name type="synonym">Magnaporthe grisea</name>
    <dbReference type="NCBI Taxonomy" id="148305"/>
    <lineage>
        <taxon>Eukaryota</taxon>
        <taxon>Fungi</taxon>
        <taxon>Dikarya</taxon>
        <taxon>Ascomycota</taxon>
        <taxon>Pezizomycotina</taxon>
        <taxon>Sordariomycetes</taxon>
        <taxon>Sordariomycetidae</taxon>
        <taxon>Magnaporthales</taxon>
        <taxon>Pyriculariaceae</taxon>
        <taxon>Pyricularia</taxon>
    </lineage>
</organism>
<sequence length="59" mass="6750">MASENANGTRCAKSPSVIAFGHQNILHSIKHARNQIPIYLPFNSLYSAFVFDLRLNRYR</sequence>
<dbReference type="Proteomes" id="UP000515153">
    <property type="component" value="Unplaced"/>
</dbReference>
<name>A0A6P8BFH8_PYRGI</name>
<reference evidence="2" key="1">
    <citation type="journal article" date="2019" name="Mol. Biol. Evol.">
        <title>Blast fungal genomes show frequent chromosomal changes, gene gains and losses, and effector gene turnover.</title>
        <authorList>
            <person name="Gomez Luciano L.B."/>
            <person name="Jason Tsai I."/>
            <person name="Chuma I."/>
            <person name="Tosa Y."/>
            <person name="Chen Y.H."/>
            <person name="Li J.Y."/>
            <person name="Li M.Y."/>
            <person name="Jade Lu M.Y."/>
            <person name="Nakayashiki H."/>
            <person name="Li W.H."/>
        </authorList>
    </citation>
    <scope>NUCLEOTIDE SEQUENCE</scope>
    <source>
        <strain evidence="2">NI907</strain>
    </source>
</reference>
<reference evidence="2" key="2">
    <citation type="submission" date="2019-10" db="EMBL/GenBank/DDBJ databases">
        <authorList>
            <consortium name="NCBI Genome Project"/>
        </authorList>
    </citation>
    <scope>NUCLEOTIDE SEQUENCE</scope>
    <source>
        <strain evidence="2">NI907</strain>
    </source>
</reference>
<reference evidence="2" key="3">
    <citation type="submission" date="2025-08" db="UniProtKB">
        <authorList>
            <consortium name="RefSeq"/>
        </authorList>
    </citation>
    <scope>IDENTIFICATION</scope>
    <source>
        <strain evidence="2">NI907</strain>
    </source>
</reference>
<accession>A0A6P8BFH8</accession>
<proteinExistence type="predicted"/>
<dbReference type="RefSeq" id="XP_030985892.1">
    <property type="nucleotide sequence ID" value="XM_031120537.1"/>
</dbReference>
<protein>
    <submittedName>
        <fullName evidence="2">Uncharacterized protein</fullName>
    </submittedName>
</protein>